<dbReference type="InterPro" id="IPR027417">
    <property type="entry name" value="P-loop_NTPase"/>
</dbReference>
<keyword evidence="3 5" id="KW-0067">ATP-binding</keyword>
<dbReference type="PROSITE" id="PS50893">
    <property type="entry name" value="ABC_TRANSPORTER_2"/>
    <property type="match status" value="1"/>
</dbReference>
<sequence>MRLDSSAEVRAGASHQARGDLALRRVQFAFGAARPVLGPVDLSIPAGSRLALVGPSGSGKSTLLQVLAGIQQPTAGSVEFAGAPFGSLDQDARARIRLARFGLVFQFAELVPELDLAENVELPLRILGRRVERARIAELLDRLGIARVAKRVPSQVSGGERQRAAIARAMVHDPAVVLADEPTGALDGENGRAVLALLLECSNEAGATLVVVTHDQSVADRLDRVVELRDGRVVA</sequence>
<name>A0ABN2RNH6_9ACTN</name>
<dbReference type="PANTHER" id="PTHR24220:SF685">
    <property type="entry name" value="ABC TRANSPORTER RELATED"/>
    <property type="match status" value="1"/>
</dbReference>
<evidence type="ECO:0000259" key="4">
    <source>
        <dbReference type="PROSITE" id="PS50893"/>
    </source>
</evidence>
<protein>
    <submittedName>
        <fullName evidence="5">ABC transporter ATP-binding protein</fullName>
    </submittedName>
</protein>
<keyword evidence="6" id="KW-1185">Reference proteome</keyword>
<evidence type="ECO:0000256" key="1">
    <source>
        <dbReference type="ARBA" id="ARBA00022448"/>
    </source>
</evidence>
<accession>A0ABN2RNH6</accession>
<proteinExistence type="predicted"/>
<dbReference type="PROSITE" id="PS00211">
    <property type="entry name" value="ABC_TRANSPORTER_1"/>
    <property type="match status" value="1"/>
</dbReference>
<comment type="caution">
    <text evidence="5">The sequence shown here is derived from an EMBL/GenBank/DDBJ whole genome shotgun (WGS) entry which is preliminary data.</text>
</comment>
<evidence type="ECO:0000256" key="3">
    <source>
        <dbReference type="ARBA" id="ARBA00022840"/>
    </source>
</evidence>
<reference evidence="5 6" key="1">
    <citation type="journal article" date="2019" name="Int. J. Syst. Evol. Microbiol.">
        <title>The Global Catalogue of Microorganisms (GCM) 10K type strain sequencing project: providing services to taxonomists for standard genome sequencing and annotation.</title>
        <authorList>
            <consortium name="The Broad Institute Genomics Platform"/>
            <consortium name="The Broad Institute Genome Sequencing Center for Infectious Disease"/>
            <person name="Wu L."/>
            <person name="Ma J."/>
        </authorList>
    </citation>
    <scope>NUCLEOTIDE SEQUENCE [LARGE SCALE GENOMIC DNA]</scope>
    <source>
        <strain evidence="5 6">JCM 15309</strain>
    </source>
</reference>
<dbReference type="InterPro" id="IPR015854">
    <property type="entry name" value="ABC_transpr_LolD-like"/>
</dbReference>
<dbReference type="Pfam" id="PF00005">
    <property type="entry name" value="ABC_tran"/>
    <property type="match status" value="1"/>
</dbReference>
<keyword evidence="1" id="KW-0813">Transport</keyword>
<dbReference type="PANTHER" id="PTHR24220">
    <property type="entry name" value="IMPORT ATP-BINDING PROTEIN"/>
    <property type="match status" value="1"/>
</dbReference>
<feature type="domain" description="ABC transporter" evidence="4">
    <location>
        <begin position="21"/>
        <end position="234"/>
    </location>
</feature>
<dbReference type="SUPFAM" id="SSF52540">
    <property type="entry name" value="P-loop containing nucleoside triphosphate hydrolases"/>
    <property type="match status" value="1"/>
</dbReference>
<gene>
    <name evidence="5" type="ORF">GCM10009798_36630</name>
</gene>
<dbReference type="InterPro" id="IPR003439">
    <property type="entry name" value="ABC_transporter-like_ATP-bd"/>
</dbReference>
<dbReference type="SMART" id="SM00382">
    <property type="entry name" value="AAA"/>
    <property type="match status" value="1"/>
</dbReference>
<dbReference type="Proteomes" id="UP001500571">
    <property type="component" value="Unassembled WGS sequence"/>
</dbReference>
<organism evidence="5 6">
    <name type="scientific">Nocardioides panacihumi</name>
    <dbReference type="NCBI Taxonomy" id="400774"/>
    <lineage>
        <taxon>Bacteria</taxon>
        <taxon>Bacillati</taxon>
        <taxon>Actinomycetota</taxon>
        <taxon>Actinomycetes</taxon>
        <taxon>Propionibacteriales</taxon>
        <taxon>Nocardioidaceae</taxon>
        <taxon>Nocardioides</taxon>
    </lineage>
</organism>
<dbReference type="InterPro" id="IPR017911">
    <property type="entry name" value="MacB-like_ATP-bd"/>
</dbReference>
<evidence type="ECO:0000313" key="5">
    <source>
        <dbReference type="EMBL" id="GAA1972146.1"/>
    </source>
</evidence>
<dbReference type="Gene3D" id="3.40.50.300">
    <property type="entry name" value="P-loop containing nucleotide triphosphate hydrolases"/>
    <property type="match status" value="1"/>
</dbReference>
<keyword evidence="2" id="KW-0547">Nucleotide-binding</keyword>
<dbReference type="CDD" id="cd03255">
    <property type="entry name" value="ABC_MJ0796_LolCDE_FtsE"/>
    <property type="match status" value="1"/>
</dbReference>
<dbReference type="EMBL" id="BAAAPB010000004">
    <property type="protein sequence ID" value="GAA1972146.1"/>
    <property type="molecule type" value="Genomic_DNA"/>
</dbReference>
<evidence type="ECO:0000256" key="2">
    <source>
        <dbReference type="ARBA" id="ARBA00022741"/>
    </source>
</evidence>
<dbReference type="GO" id="GO:0005524">
    <property type="term" value="F:ATP binding"/>
    <property type="evidence" value="ECO:0007669"/>
    <property type="project" value="UniProtKB-KW"/>
</dbReference>
<evidence type="ECO:0000313" key="6">
    <source>
        <dbReference type="Proteomes" id="UP001500571"/>
    </source>
</evidence>
<dbReference type="InterPro" id="IPR017871">
    <property type="entry name" value="ABC_transporter-like_CS"/>
</dbReference>
<dbReference type="InterPro" id="IPR003593">
    <property type="entry name" value="AAA+_ATPase"/>
</dbReference>